<dbReference type="OrthoDB" id="4363844at2759"/>
<protein>
    <submittedName>
        <fullName evidence="1">Uncharacterized protein</fullName>
    </submittedName>
</protein>
<evidence type="ECO:0000313" key="1">
    <source>
        <dbReference type="EMBL" id="KAF2726765.1"/>
    </source>
</evidence>
<proteinExistence type="predicted"/>
<organism evidence="1 2">
    <name type="scientific">Polyplosphaeria fusca</name>
    <dbReference type="NCBI Taxonomy" id="682080"/>
    <lineage>
        <taxon>Eukaryota</taxon>
        <taxon>Fungi</taxon>
        <taxon>Dikarya</taxon>
        <taxon>Ascomycota</taxon>
        <taxon>Pezizomycotina</taxon>
        <taxon>Dothideomycetes</taxon>
        <taxon>Pleosporomycetidae</taxon>
        <taxon>Pleosporales</taxon>
        <taxon>Tetraplosphaeriaceae</taxon>
        <taxon>Polyplosphaeria</taxon>
    </lineage>
</organism>
<dbReference type="AlphaFoldDB" id="A0A9P4UW35"/>
<sequence length="133" mass="15118">MTDTANFEHSYLTTLYNAIPVLDKPSDWSEWNDRVCDFIQISPIAEDGAAPPGKDQAKERYRCQKLYTAMILMKLSHDAALRIRDLGISNVQSLLKAVRERFNFDHLNHGLIDRSPCTRGCFSALSIAESTWL</sequence>
<gene>
    <name evidence="1" type="ORF">EJ04DRAFT_160641</name>
</gene>
<name>A0A9P4UW35_9PLEO</name>
<dbReference type="Proteomes" id="UP000799444">
    <property type="component" value="Unassembled WGS sequence"/>
</dbReference>
<keyword evidence="2" id="KW-1185">Reference proteome</keyword>
<accession>A0A9P4UW35</accession>
<comment type="caution">
    <text evidence="1">The sequence shown here is derived from an EMBL/GenBank/DDBJ whole genome shotgun (WGS) entry which is preliminary data.</text>
</comment>
<evidence type="ECO:0000313" key="2">
    <source>
        <dbReference type="Proteomes" id="UP000799444"/>
    </source>
</evidence>
<dbReference type="EMBL" id="ML996393">
    <property type="protein sequence ID" value="KAF2726765.1"/>
    <property type="molecule type" value="Genomic_DNA"/>
</dbReference>
<reference evidence="1" key="1">
    <citation type="journal article" date="2020" name="Stud. Mycol.">
        <title>101 Dothideomycetes genomes: a test case for predicting lifestyles and emergence of pathogens.</title>
        <authorList>
            <person name="Haridas S."/>
            <person name="Albert R."/>
            <person name="Binder M."/>
            <person name="Bloem J."/>
            <person name="Labutti K."/>
            <person name="Salamov A."/>
            <person name="Andreopoulos B."/>
            <person name="Baker S."/>
            <person name="Barry K."/>
            <person name="Bills G."/>
            <person name="Bluhm B."/>
            <person name="Cannon C."/>
            <person name="Castanera R."/>
            <person name="Culley D."/>
            <person name="Daum C."/>
            <person name="Ezra D."/>
            <person name="Gonzalez J."/>
            <person name="Henrissat B."/>
            <person name="Kuo A."/>
            <person name="Liang C."/>
            <person name="Lipzen A."/>
            <person name="Lutzoni F."/>
            <person name="Magnuson J."/>
            <person name="Mondo S."/>
            <person name="Nolan M."/>
            <person name="Ohm R."/>
            <person name="Pangilinan J."/>
            <person name="Park H.-J."/>
            <person name="Ramirez L."/>
            <person name="Alfaro M."/>
            <person name="Sun H."/>
            <person name="Tritt A."/>
            <person name="Yoshinaga Y."/>
            <person name="Zwiers L.-H."/>
            <person name="Turgeon B."/>
            <person name="Goodwin S."/>
            <person name="Spatafora J."/>
            <person name="Crous P."/>
            <person name="Grigoriev I."/>
        </authorList>
    </citation>
    <scope>NUCLEOTIDE SEQUENCE</scope>
    <source>
        <strain evidence="1">CBS 125425</strain>
    </source>
</reference>